<dbReference type="AlphaFoldDB" id="A0AAW0L2Q7"/>
<feature type="region of interest" description="Disordered" evidence="2">
    <location>
        <begin position="218"/>
        <end position="240"/>
    </location>
</feature>
<keyword evidence="5" id="KW-1185">Reference proteome</keyword>
<dbReference type="PANTHER" id="PTHR31471">
    <property type="entry name" value="OS02G0116800 PROTEIN"/>
    <property type="match status" value="1"/>
</dbReference>
<dbReference type="InterPro" id="IPR005516">
    <property type="entry name" value="Remorin_C"/>
</dbReference>
<evidence type="ECO:0000259" key="3">
    <source>
        <dbReference type="Pfam" id="PF03763"/>
    </source>
</evidence>
<comment type="similarity">
    <text evidence="1">Belongs to the remorin family.</text>
</comment>
<gene>
    <name evidence="4" type="ORF">CFP56_008771</name>
</gene>
<evidence type="ECO:0000313" key="5">
    <source>
        <dbReference type="Proteomes" id="UP000237347"/>
    </source>
</evidence>
<feature type="region of interest" description="Disordered" evidence="2">
    <location>
        <begin position="81"/>
        <end position="102"/>
    </location>
</feature>
<evidence type="ECO:0000256" key="2">
    <source>
        <dbReference type="SAM" id="MobiDB-lite"/>
    </source>
</evidence>
<dbReference type="PANTHER" id="PTHR31471:SF2">
    <property type="entry name" value="REMORIN FAMILY PROTEIN"/>
    <property type="match status" value="1"/>
</dbReference>
<feature type="compositionally biased region" description="Polar residues" evidence="2">
    <location>
        <begin position="1"/>
        <end position="13"/>
    </location>
</feature>
<accession>A0AAW0L2Q7</accession>
<dbReference type="EMBL" id="PKMF04000163">
    <property type="protein sequence ID" value="KAK7845912.1"/>
    <property type="molecule type" value="Genomic_DNA"/>
</dbReference>
<name>A0AAW0L2Q7_QUESU</name>
<proteinExistence type="inferred from homology"/>
<evidence type="ECO:0000256" key="1">
    <source>
        <dbReference type="ARBA" id="ARBA00005711"/>
    </source>
</evidence>
<dbReference type="Pfam" id="PF03763">
    <property type="entry name" value="Remorin_C"/>
    <property type="match status" value="1"/>
</dbReference>
<comment type="caution">
    <text evidence="4">The sequence shown here is derived from an EMBL/GenBank/DDBJ whole genome shotgun (WGS) entry which is preliminary data.</text>
</comment>
<feature type="domain" description="Remorin C-terminal" evidence="3">
    <location>
        <begin position="294"/>
        <end position="377"/>
    </location>
</feature>
<feature type="region of interest" description="Disordered" evidence="2">
    <location>
        <begin position="1"/>
        <end position="56"/>
    </location>
</feature>
<organism evidence="4 5">
    <name type="scientific">Quercus suber</name>
    <name type="common">Cork oak</name>
    <dbReference type="NCBI Taxonomy" id="58331"/>
    <lineage>
        <taxon>Eukaryota</taxon>
        <taxon>Viridiplantae</taxon>
        <taxon>Streptophyta</taxon>
        <taxon>Embryophyta</taxon>
        <taxon>Tracheophyta</taxon>
        <taxon>Spermatophyta</taxon>
        <taxon>Magnoliopsida</taxon>
        <taxon>eudicotyledons</taxon>
        <taxon>Gunneridae</taxon>
        <taxon>Pentapetalae</taxon>
        <taxon>rosids</taxon>
        <taxon>fabids</taxon>
        <taxon>Fagales</taxon>
        <taxon>Fagaceae</taxon>
        <taxon>Quercus</taxon>
    </lineage>
</organism>
<reference evidence="4 5" key="1">
    <citation type="journal article" date="2018" name="Sci. Data">
        <title>The draft genome sequence of cork oak.</title>
        <authorList>
            <person name="Ramos A.M."/>
            <person name="Usie A."/>
            <person name="Barbosa P."/>
            <person name="Barros P.M."/>
            <person name="Capote T."/>
            <person name="Chaves I."/>
            <person name="Simoes F."/>
            <person name="Abreu I."/>
            <person name="Carrasquinho I."/>
            <person name="Faro C."/>
            <person name="Guimaraes J.B."/>
            <person name="Mendonca D."/>
            <person name="Nobrega F."/>
            <person name="Rodrigues L."/>
            <person name="Saibo N.J.M."/>
            <person name="Varela M.C."/>
            <person name="Egas C."/>
            <person name="Matos J."/>
            <person name="Miguel C.M."/>
            <person name="Oliveira M.M."/>
            <person name="Ricardo C.P."/>
            <person name="Goncalves S."/>
        </authorList>
    </citation>
    <scope>NUCLEOTIDE SEQUENCE [LARGE SCALE GENOMIC DNA]</scope>
    <source>
        <strain evidence="5">cv. HL8</strain>
    </source>
</reference>
<evidence type="ECO:0000313" key="4">
    <source>
        <dbReference type="EMBL" id="KAK7845912.1"/>
    </source>
</evidence>
<dbReference type="Proteomes" id="UP000237347">
    <property type="component" value="Unassembled WGS sequence"/>
</dbReference>
<sequence length="408" mass="45103">MKKVSVTSHNLGTLPSPGAPSYRDKSVGSQKGWSSERVPLSSNRSRRNSSSASFLLPFNSGKTLPSKWEDAERWICSPVSGNGMVKHSSSQTHKRPKSKSGPIVTPPGVVYYSNYSPAMQGFEGGSVRNRMVGSPLSAGVLAADSVVVHYGNSNGEQPYLMHSENTNWVQQSPSLPGWLELLSEPSLSSSQDEKLDETEEIMDSGSVSRRDMATQMSPECGFHSSPRGKSPFSPTHQPLPSDIVETESDYSAKLEIRDVEVDKRATVIRWSKRRTSNVNKKGLPHVEDLNKNAEEAQASSWNIAESEMNISKLQREEAKITAWENLQKAKAEAAIRKLESLVQMKLEKKKSSSMDKILNKLRVAQMKAQKMRSTVSVDEVPKTNHKIFSFKKYVQMGSLSGCFTSYAS</sequence>
<protein>
    <recommendedName>
        <fullName evidence="3">Remorin C-terminal domain-containing protein</fullName>
    </recommendedName>
</protein>